<dbReference type="SUPFAM" id="SSF103473">
    <property type="entry name" value="MFS general substrate transporter"/>
    <property type="match status" value="2"/>
</dbReference>
<dbReference type="AlphaFoldDB" id="A0A8H6RJI7"/>
<evidence type="ECO:0000256" key="9">
    <source>
        <dbReference type="SAM" id="MobiDB-lite"/>
    </source>
</evidence>
<feature type="transmembrane region" description="Helical" evidence="10">
    <location>
        <begin position="382"/>
        <end position="401"/>
    </location>
</feature>
<dbReference type="CDD" id="cd17502">
    <property type="entry name" value="MFS_Azr1_MDR_like"/>
    <property type="match status" value="1"/>
</dbReference>
<comment type="caution">
    <text evidence="12">The sequence shown here is derived from an EMBL/GenBank/DDBJ whole genome shotgun (WGS) entry which is preliminary data.</text>
</comment>
<reference evidence="12" key="1">
    <citation type="submission" date="2020-04" db="EMBL/GenBank/DDBJ databases">
        <title>Draft genome resource of the tomato pathogen Pseudocercospora fuligena.</title>
        <authorList>
            <person name="Zaccaron A."/>
        </authorList>
    </citation>
    <scope>NUCLEOTIDE SEQUENCE</scope>
    <source>
        <strain evidence="12">PF001</strain>
    </source>
</reference>
<feature type="transmembrane region" description="Helical" evidence="10">
    <location>
        <begin position="443"/>
        <end position="467"/>
    </location>
</feature>
<evidence type="ECO:0000313" key="12">
    <source>
        <dbReference type="EMBL" id="KAF7191737.1"/>
    </source>
</evidence>
<keyword evidence="8" id="KW-0325">Glycoprotein</keyword>
<protein>
    <submittedName>
        <fullName evidence="12">Efflux pump dotC</fullName>
    </submittedName>
</protein>
<feature type="transmembrane region" description="Helical" evidence="10">
    <location>
        <begin position="147"/>
        <end position="168"/>
    </location>
</feature>
<feature type="transmembrane region" description="Helical" evidence="10">
    <location>
        <begin position="407"/>
        <end position="431"/>
    </location>
</feature>
<dbReference type="InterPro" id="IPR036259">
    <property type="entry name" value="MFS_trans_sf"/>
</dbReference>
<accession>A0A8H6RJI7</accession>
<feature type="transmembrane region" description="Helical" evidence="10">
    <location>
        <begin position="180"/>
        <end position="202"/>
    </location>
</feature>
<dbReference type="Pfam" id="PF07690">
    <property type="entry name" value="MFS_1"/>
    <property type="match status" value="1"/>
</dbReference>
<comment type="subcellular location">
    <subcellularLocation>
        <location evidence="1">Cell membrane</location>
        <topology evidence="1">Multi-pass membrane protein</topology>
    </subcellularLocation>
</comment>
<name>A0A8H6RJI7_9PEZI</name>
<gene>
    <name evidence="12" type="ORF">HII31_06782</name>
</gene>
<organism evidence="12 13">
    <name type="scientific">Pseudocercospora fuligena</name>
    <dbReference type="NCBI Taxonomy" id="685502"/>
    <lineage>
        <taxon>Eukaryota</taxon>
        <taxon>Fungi</taxon>
        <taxon>Dikarya</taxon>
        <taxon>Ascomycota</taxon>
        <taxon>Pezizomycotina</taxon>
        <taxon>Dothideomycetes</taxon>
        <taxon>Dothideomycetidae</taxon>
        <taxon>Mycosphaerellales</taxon>
        <taxon>Mycosphaerellaceae</taxon>
        <taxon>Pseudocercospora</taxon>
    </lineage>
</organism>
<evidence type="ECO:0000313" key="13">
    <source>
        <dbReference type="Proteomes" id="UP000660729"/>
    </source>
</evidence>
<keyword evidence="7 10" id="KW-0472">Membrane</keyword>
<dbReference type="GO" id="GO:0022857">
    <property type="term" value="F:transmembrane transporter activity"/>
    <property type="evidence" value="ECO:0007669"/>
    <property type="project" value="InterPro"/>
</dbReference>
<keyword evidence="6 10" id="KW-1133">Transmembrane helix</keyword>
<feature type="transmembrane region" description="Helical" evidence="10">
    <location>
        <begin position="54"/>
        <end position="79"/>
    </location>
</feature>
<proteinExistence type="inferred from homology"/>
<evidence type="ECO:0000256" key="1">
    <source>
        <dbReference type="ARBA" id="ARBA00004651"/>
    </source>
</evidence>
<feature type="transmembrane region" description="Helical" evidence="10">
    <location>
        <begin position="277"/>
        <end position="296"/>
    </location>
</feature>
<feature type="transmembrane region" description="Helical" evidence="10">
    <location>
        <begin position="356"/>
        <end position="375"/>
    </location>
</feature>
<feature type="compositionally biased region" description="Low complexity" evidence="9">
    <location>
        <begin position="14"/>
        <end position="26"/>
    </location>
</feature>
<dbReference type="PANTHER" id="PTHR23501:SF158">
    <property type="entry name" value="TRANSPORTER, PUTATIVE (AFU_ORTHOLOGUE AFUA_5G14490)-RELATED"/>
    <property type="match status" value="1"/>
</dbReference>
<evidence type="ECO:0000256" key="3">
    <source>
        <dbReference type="ARBA" id="ARBA00022448"/>
    </source>
</evidence>
<dbReference type="FunFam" id="1.20.1720.10:FF:000014">
    <property type="entry name" value="MFS drug transporter, putative"/>
    <property type="match status" value="1"/>
</dbReference>
<feature type="transmembrane region" description="Helical" evidence="10">
    <location>
        <begin position="527"/>
        <end position="549"/>
    </location>
</feature>
<comment type="similarity">
    <text evidence="2">Belongs to the major facilitator superfamily. TCR/Tet family.</text>
</comment>
<dbReference type="GO" id="GO:0005886">
    <property type="term" value="C:plasma membrane"/>
    <property type="evidence" value="ECO:0007669"/>
    <property type="project" value="UniProtKB-SubCell"/>
</dbReference>
<evidence type="ECO:0000256" key="10">
    <source>
        <dbReference type="SAM" id="Phobius"/>
    </source>
</evidence>
<keyword evidence="13" id="KW-1185">Reference proteome</keyword>
<feature type="transmembrane region" description="Helical" evidence="10">
    <location>
        <begin position="317"/>
        <end position="336"/>
    </location>
</feature>
<keyword evidence="3" id="KW-0813">Transport</keyword>
<evidence type="ECO:0000256" key="4">
    <source>
        <dbReference type="ARBA" id="ARBA00022475"/>
    </source>
</evidence>
<feature type="transmembrane region" description="Helical" evidence="10">
    <location>
        <begin position="214"/>
        <end position="233"/>
    </location>
</feature>
<dbReference type="EMBL" id="JABCIY010000155">
    <property type="protein sequence ID" value="KAF7191737.1"/>
    <property type="molecule type" value="Genomic_DNA"/>
</dbReference>
<dbReference type="PANTHER" id="PTHR23501">
    <property type="entry name" value="MAJOR FACILITATOR SUPERFAMILY"/>
    <property type="match status" value="1"/>
</dbReference>
<evidence type="ECO:0000256" key="7">
    <source>
        <dbReference type="ARBA" id="ARBA00023136"/>
    </source>
</evidence>
<feature type="transmembrane region" description="Helical" evidence="10">
    <location>
        <begin position="245"/>
        <end position="265"/>
    </location>
</feature>
<evidence type="ECO:0000256" key="2">
    <source>
        <dbReference type="ARBA" id="ARBA00007520"/>
    </source>
</evidence>
<dbReference type="PROSITE" id="PS50850">
    <property type="entry name" value="MFS"/>
    <property type="match status" value="1"/>
</dbReference>
<keyword evidence="5 10" id="KW-0812">Transmembrane</keyword>
<evidence type="ECO:0000256" key="6">
    <source>
        <dbReference type="ARBA" id="ARBA00022989"/>
    </source>
</evidence>
<evidence type="ECO:0000256" key="8">
    <source>
        <dbReference type="ARBA" id="ARBA00023180"/>
    </source>
</evidence>
<feature type="domain" description="Major facilitator superfamily (MFS) profile" evidence="11">
    <location>
        <begin position="57"/>
        <end position="549"/>
    </location>
</feature>
<sequence>METSKNDIHLQSVPTSSSPTDSSPTDQALQSSTNLTPQQDETPPPQPPRTKFRLILILLALYLSLFLAALDHTIVATAIPTISSDLHSASGYFWIGSAYLLADAAAGPIWAKISDIWGRKPALLAAVLWFAIASIIAARSIDVEMLIAARALQGTAAGGLIQLVNITISDLFSMRERTLYLGMGNVVWGFAGGTGPLIGGAFTEYVSWRWCFWINLPVCATSFLLLVLVLDVHNPRTGVFVGLKAFDWLGTITIVGVVLMLLLGLDFGGVVFPWNSATVICLIVFGVLMIGVFLFGEKKVARYPLMPFEIFKSRSTNCAFAVCFCHGMVFIAQAYYLPLYFQAVKEAGPLRSGVLILPYALPEASVGLINGFIMLKTGHYREIIWVGLVLLTLATGLYVSLTDLTPIATVIGFEILGGIGSGCLFEAPLVVVQSTTSPENTAAATATIGFIRNVATAMSVVLGGVVFQNGMVTRAKYLEQAGLNSTLVAAFADDKAAANVRLISSISDLGQREAVESAYAWSLKNMWIMYCCVTAVGLIASALIVHTSLKTEHTEYKTGIRELKKHRQEV</sequence>
<evidence type="ECO:0000256" key="5">
    <source>
        <dbReference type="ARBA" id="ARBA00022692"/>
    </source>
</evidence>
<dbReference type="Proteomes" id="UP000660729">
    <property type="component" value="Unassembled WGS sequence"/>
</dbReference>
<dbReference type="InterPro" id="IPR020846">
    <property type="entry name" value="MFS_dom"/>
</dbReference>
<feature type="transmembrane region" description="Helical" evidence="10">
    <location>
        <begin position="91"/>
        <end position="110"/>
    </location>
</feature>
<evidence type="ECO:0000259" key="11">
    <source>
        <dbReference type="PROSITE" id="PS50850"/>
    </source>
</evidence>
<dbReference type="InterPro" id="IPR011701">
    <property type="entry name" value="MFS"/>
</dbReference>
<dbReference type="Gene3D" id="1.20.1720.10">
    <property type="entry name" value="Multidrug resistance protein D"/>
    <property type="match status" value="1"/>
</dbReference>
<dbReference type="OrthoDB" id="10021397at2759"/>
<feature type="region of interest" description="Disordered" evidence="9">
    <location>
        <begin position="1"/>
        <end position="47"/>
    </location>
</feature>
<dbReference type="Gene3D" id="1.20.1250.20">
    <property type="entry name" value="MFS general substrate transporter like domains"/>
    <property type="match status" value="1"/>
</dbReference>
<feature type="transmembrane region" description="Helical" evidence="10">
    <location>
        <begin position="122"/>
        <end position="141"/>
    </location>
</feature>
<keyword evidence="4" id="KW-1003">Cell membrane</keyword>